<evidence type="ECO:0000313" key="5">
    <source>
        <dbReference type="EMBL" id="GGG16185.1"/>
    </source>
</evidence>
<dbReference type="GO" id="GO:0003677">
    <property type="term" value="F:DNA binding"/>
    <property type="evidence" value="ECO:0007669"/>
    <property type="project" value="UniProtKB-KW"/>
</dbReference>
<dbReference type="GO" id="GO:0003700">
    <property type="term" value="F:DNA-binding transcription factor activity"/>
    <property type="evidence" value="ECO:0007669"/>
    <property type="project" value="InterPro"/>
</dbReference>
<keyword evidence="6" id="KW-1185">Reference proteome</keyword>
<name>A0A917LE60_9BACI</name>
<dbReference type="AlphaFoldDB" id="A0A917LE60"/>
<dbReference type="RefSeq" id="WP_188613739.1">
    <property type="nucleotide sequence ID" value="NZ_BMJT01000002.1"/>
</dbReference>
<dbReference type="Proteomes" id="UP000616608">
    <property type="component" value="Unassembled WGS sequence"/>
</dbReference>
<comment type="caution">
    <text evidence="5">The sequence shown here is derived from an EMBL/GenBank/DDBJ whole genome shotgun (WGS) entry which is preliminary data.</text>
</comment>
<dbReference type="InterPro" id="IPR036388">
    <property type="entry name" value="WH-like_DNA-bd_sf"/>
</dbReference>
<evidence type="ECO:0000256" key="1">
    <source>
        <dbReference type="ARBA" id="ARBA00023015"/>
    </source>
</evidence>
<evidence type="ECO:0000256" key="3">
    <source>
        <dbReference type="ARBA" id="ARBA00023163"/>
    </source>
</evidence>
<reference evidence="5" key="2">
    <citation type="submission" date="2020-09" db="EMBL/GenBank/DDBJ databases">
        <authorList>
            <person name="Sun Q."/>
            <person name="Zhou Y."/>
        </authorList>
    </citation>
    <scope>NUCLEOTIDE SEQUENCE</scope>
    <source>
        <strain evidence="5">CGMCC 1.15760</strain>
    </source>
</reference>
<feature type="domain" description="HTH marR-type" evidence="4">
    <location>
        <begin position="27"/>
        <end position="129"/>
    </location>
</feature>
<dbReference type="InterPro" id="IPR000835">
    <property type="entry name" value="HTH_MarR-typ"/>
</dbReference>
<dbReference type="SMART" id="SM00347">
    <property type="entry name" value="HTH_MARR"/>
    <property type="match status" value="1"/>
</dbReference>
<dbReference type="Gene3D" id="1.10.10.10">
    <property type="entry name" value="Winged helix-like DNA-binding domain superfamily/Winged helix DNA-binding domain"/>
    <property type="match status" value="1"/>
</dbReference>
<sequence length="143" mass="16701">MEVNLEKIDLIDVLSERHGLLRRVTMRYWDAENNMPVSNREWYILSRIYNQQATIAMISKNVDISRQATHKCIKQLEAKGLVNIKNVPENKKEKAVELTVLGTTCYQQHEAIKARIIDELRANIGEEQVMLLQQILLQDWKLT</sequence>
<protein>
    <recommendedName>
        <fullName evidence="4">HTH marR-type domain-containing protein</fullName>
    </recommendedName>
</protein>
<gene>
    <name evidence="5" type="ORF">GCM10007425_08170</name>
</gene>
<keyword evidence="2" id="KW-0238">DNA-binding</keyword>
<proteinExistence type="predicted"/>
<keyword evidence="1" id="KW-0805">Transcription regulation</keyword>
<dbReference type="SUPFAM" id="SSF46785">
    <property type="entry name" value="Winged helix' DNA-binding domain"/>
    <property type="match status" value="1"/>
</dbReference>
<dbReference type="PANTHER" id="PTHR42756:SF1">
    <property type="entry name" value="TRANSCRIPTIONAL REPRESSOR OF EMRAB OPERON"/>
    <property type="match status" value="1"/>
</dbReference>
<evidence type="ECO:0000259" key="4">
    <source>
        <dbReference type="SMART" id="SM00347"/>
    </source>
</evidence>
<reference evidence="5" key="1">
    <citation type="journal article" date="2014" name="Int. J. Syst. Evol. Microbiol.">
        <title>Complete genome sequence of Corynebacterium casei LMG S-19264T (=DSM 44701T), isolated from a smear-ripened cheese.</title>
        <authorList>
            <consortium name="US DOE Joint Genome Institute (JGI-PGF)"/>
            <person name="Walter F."/>
            <person name="Albersmeier A."/>
            <person name="Kalinowski J."/>
            <person name="Ruckert C."/>
        </authorList>
    </citation>
    <scope>NUCLEOTIDE SEQUENCE</scope>
    <source>
        <strain evidence="5">CGMCC 1.15760</strain>
    </source>
</reference>
<dbReference type="Pfam" id="PF13463">
    <property type="entry name" value="HTH_27"/>
    <property type="match status" value="1"/>
</dbReference>
<keyword evidence="3" id="KW-0804">Transcription</keyword>
<accession>A0A917LE60</accession>
<organism evidence="5 6">
    <name type="scientific">Lysinibacillus alkalisoli</name>
    <dbReference type="NCBI Taxonomy" id="1911548"/>
    <lineage>
        <taxon>Bacteria</taxon>
        <taxon>Bacillati</taxon>
        <taxon>Bacillota</taxon>
        <taxon>Bacilli</taxon>
        <taxon>Bacillales</taxon>
        <taxon>Bacillaceae</taxon>
        <taxon>Lysinibacillus</taxon>
    </lineage>
</organism>
<dbReference type="PANTHER" id="PTHR42756">
    <property type="entry name" value="TRANSCRIPTIONAL REGULATOR, MARR"/>
    <property type="match status" value="1"/>
</dbReference>
<dbReference type="EMBL" id="BMJT01000002">
    <property type="protein sequence ID" value="GGG16185.1"/>
    <property type="molecule type" value="Genomic_DNA"/>
</dbReference>
<evidence type="ECO:0000256" key="2">
    <source>
        <dbReference type="ARBA" id="ARBA00023125"/>
    </source>
</evidence>
<dbReference type="InterPro" id="IPR036390">
    <property type="entry name" value="WH_DNA-bd_sf"/>
</dbReference>
<evidence type="ECO:0000313" key="6">
    <source>
        <dbReference type="Proteomes" id="UP000616608"/>
    </source>
</evidence>